<dbReference type="Gene3D" id="2.120.10.30">
    <property type="entry name" value="TolB, C-terminal domain"/>
    <property type="match status" value="1"/>
</dbReference>
<accession>A0ABT0H5E1</accession>
<dbReference type="EMBL" id="JALPQF010000002">
    <property type="protein sequence ID" value="MCK8479600.1"/>
    <property type="molecule type" value="Genomic_DNA"/>
</dbReference>
<dbReference type="Proteomes" id="UP001203687">
    <property type="component" value="Unassembled WGS sequence"/>
</dbReference>
<dbReference type="Pfam" id="PF07676">
    <property type="entry name" value="PD40"/>
    <property type="match status" value="3"/>
</dbReference>
<sequence length="317" mass="36035">MIRSALLLFFITICSFSQSHKTNCVPFLESAVTQFPNVRDLAISQNGTQAVYSAQSVMGDVSALVSSEYNNTTWSAPEVLPFSGQYFDIEPFFSSDGLTLYFASNRPLDNTSVETKDFDIWYVTRPHLTGNWSEPQNMGAPINTEMNEFYPIITDSKNFYFTLDNTTLKRKDDIYISVYNNGTYETPKPLSDAINSDGYEFNAYISPDESLLIYSCYNRDDGLGSGDLYISFKQDNQQWSPAQNMGPVVNSDKMDYCPFVDMKTQTLYFTSKRNSTKTSFVKKLNITDLKEMFSIYENGLSRLYKVSISDILAKNKD</sequence>
<dbReference type="InterPro" id="IPR011659">
    <property type="entry name" value="WD40"/>
</dbReference>
<organism evidence="2 3">
    <name type="scientific">Psychroserpens algicola</name>
    <dbReference type="NCBI Taxonomy" id="1719034"/>
    <lineage>
        <taxon>Bacteria</taxon>
        <taxon>Pseudomonadati</taxon>
        <taxon>Bacteroidota</taxon>
        <taxon>Flavobacteriia</taxon>
        <taxon>Flavobacteriales</taxon>
        <taxon>Flavobacteriaceae</taxon>
        <taxon>Psychroserpens</taxon>
    </lineage>
</organism>
<dbReference type="SUPFAM" id="SSF82171">
    <property type="entry name" value="DPP6 N-terminal domain-like"/>
    <property type="match status" value="1"/>
</dbReference>
<dbReference type="InterPro" id="IPR011042">
    <property type="entry name" value="6-blade_b-propeller_TolB-like"/>
</dbReference>
<feature type="signal peptide" evidence="1">
    <location>
        <begin position="1"/>
        <end position="19"/>
    </location>
</feature>
<keyword evidence="3" id="KW-1185">Reference proteome</keyword>
<dbReference type="RefSeq" id="WP_248411883.1">
    <property type="nucleotide sequence ID" value="NZ_JALPQF010000002.1"/>
</dbReference>
<evidence type="ECO:0000256" key="1">
    <source>
        <dbReference type="SAM" id="SignalP"/>
    </source>
</evidence>
<protein>
    <recommendedName>
        <fullName evidence="4">WD40-like Beta Propeller Repeat</fullName>
    </recommendedName>
</protein>
<proteinExistence type="predicted"/>
<evidence type="ECO:0008006" key="4">
    <source>
        <dbReference type="Google" id="ProtNLM"/>
    </source>
</evidence>
<name>A0ABT0H5E1_9FLAO</name>
<comment type="caution">
    <text evidence="2">The sequence shown here is derived from an EMBL/GenBank/DDBJ whole genome shotgun (WGS) entry which is preliminary data.</text>
</comment>
<feature type="chain" id="PRO_5046393341" description="WD40-like Beta Propeller Repeat" evidence="1">
    <location>
        <begin position="20"/>
        <end position="317"/>
    </location>
</feature>
<gene>
    <name evidence="2" type="ORF">MUY34_03150</name>
</gene>
<reference evidence="2" key="1">
    <citation type="submission" date="2022-04" db="EMBL/GenBank/DDBJ databases">
        <authorList>
            <person name="Ren T."/>
        </authorList>
    </citation>
    <scope>NUCLEOTIDE SEQUENCE</scope>
    <source>
        <strain evidence="2">F63249</strain>
    </source>
</reference>
<evidence type="ECO:0000313" key="2">
    <source>
        <dbReference type="EMBL" id="MCK8479600.1"/>
    </source>
</evidence>
<evidence type="ECO:0000313" key="3">
    <source>
        <dbReference type="Proteomes" id="UP001203687"/>
    </source>
</evidence>
<keyword evidence="1" id="KW-0732">Signal</keyword>